<dbReference type="RefSeq" id="WP_309727749.1">
    <property type="nucleotide sequence ID" value="NZ_JAVDQA010000003.1"/>
</dbReference>
<organism evidence="5 6">
    <name type="scientific">Mesonia maritima</name>
    <dbReference type="NCBI Taxonomy" id="1793873"/>
    <lineage>
        <taxon>Bacteria</taxon>
        <taxon>Pseudomonadati</taxon>
        <taxon>Bacteroidota</taxon>
        <taxon>Flavobacteriia</taxon>
        <taxon>Flavobacteriales</taxon>
        <taxon>Flavobacteriaceae</taxon>
        <taxon>Mesonia</taxon>
    </lineage>
</organism>
<dbReference type="Proteomes" id="UP001257659">
    <property type="component" value="Unassembled WGS sequence"/>
</dbReference>
<gene>
    <name evidence="5" type="ORF">GGR31_001498</name>
</gene>
<name>A0ABU1K5G1_9FLAO</name>
<evidence type="ECO:0000259" key="4">
    <source>
        <dbReference type="Pfam" id="PF13354"/>
    </source>
</evidence>
<dbReference type="InterPro" id="IPR045155">
    <property type="entry name" value="Beta-lactam_cat"/>
</dbReference>
<sequence length="308" mass="35091">MLKRPLNIFFTIGIAFMSVVTSAQQSILPIDEHLQNLQPLEEISTDPMQILLEEEINSNPQWKKLIDSKRMSVGIVDLNDLENIHYAGINSEEMMYAASLPKIAILLASMDAIEKCELEETPAVKRDLKLMISRSDNHASTRMIDRLGYKKIEDVLTGKKYKLYDENHGGGLWVGKRYAASGPRNPDPMKGLSHAATVKQVCRFYYQMITGNLVSPKRSKQMLDIMENSHLHHKFVNTLDRVAPEARVFRKSGSWRNYHADSALVWGKDGRKYIVVALIQDERGEQIIRDLIVPVEKVIKKSRSLETT</sequence>
<feature type="domain" description="Beta-lactamase class A catalytic" evidence="4">
    <location>
        <begin position="128"/>
        <end position="278"/>
    </location>
</feature>
<reference evidence="5 6" key="1">
    <citation type="submission" date="2023-07" db="EMBL/GenBank/DDBJ databases">
        <title>Genomic Encyclopedia of Type Strains, Phase IV (KMG-IV): sequencing the most valuable type-strain genomes for metagenomic binning, comparative biology and taxonomic classification.</title>
        <authorList>
            <person name="Goeker M."/>
        </authorList>
    </citation>
    <scope>NUCLEOTIDE SEQUENCE [LARGE SCALE GENOMIC DNA]</scope>
    <source>
        <strain evidence="5 6">DSM 102814</strain>
    </source>
</reference>
<keyword evidence="5" id="KW-0378">Hydrolase</keyword>
<evidence type="ECO:0000256" key="3">
    <source>
        <dbReference type="ARBA" id="ARBA00012865"/>
    </source>
</evidence>
<dbReference type="Pfam" id="PF13354">
    <property type="entry name" value="Beta-lactamase2"/>
    <property type="match status" value="1"/>
</dbReference>
<dbReference type="SUPFAM" id="SSF56601">
    <property type="entry name" value="beta-lactamase/transpeptidase-like"/>
    <property type="match status" value="1"/>
</dbReference>
<accession>A0ABU1K5G1</accession>
<evidence type="ECO:0000313" key="5">
    <source>
        <dbReference type="EMBL" id="MDR6300855.1"/>
    </source>
</evidence>
<comment type="caution">
    <text evidence="5">The sequence shown here is derived from an EMBL/GenBank/DDBJ whole genome shotgun (WGS) entry which is preliminary data.</text>
</comment>
<dbReference type="InterPro" id="IPR012338">
    <property type="entry name" value="Beta-lactam/transpept-like"/>
</dbReference>
<keyword evidence="6" id="KW-1185">Reference proteome</keyword>
<dbReference type="PANTHER" id="PTHR35333">
    <property type="entry name" value="BETA-LACTAMASE"/>
    <property type="match status" value="1"/>
</dbReference>
<dbReference type="EC" id="3.5.2.6" evidence="3"/>
<protein>
    <recommendedName>
        <fullName evidence="3">beta-lactamase</fullName>
        <ecNumber evidence="3">3.5.2.6</ecNumber>
    </recommendedName>
</protein>
<evidence type="ECO:0000256" key="1">
    <source>
        <dbReference type="ARBA" id="ARBA00001526"/>
    </source>
</evidence>
<evidence type="ECO:0000256" key="2">
    <source>
        <dbReference type="ARBA" id="ARBA00009009"/>
    </source>
</evidence>
<dbReference type="PANTHER" id="PTHR35333:SF3">
    <property type="entry name" value="BETA-LACTAMASE-TYPE TRANSPEPTIDASE FOLD CONTAINING PROTEIN"/>
    <property type="match status" value="1"/>
</dbReference>
<dbReference type="Gene3D" id="3.40.710.10">
    <property type="entry name" value="DD-peptidase/beta-lactamase superfamily"/>
    <property type="match status" value="1"/>
</dbReference>
<comment type="similarity">
    <text evidence="2">Belongs to the class-A beta-lactamase family.</text>
</comment>
<dbReference type="EMBL" id="JAVDQA010000003">
    <property type="protein sequence ID" value="MDR6300855.1"/>
    <property type="molecule type" value="Genomic_DNA"/>
</dbReference>
<comment type="catalytic activity">
    <reaction evidence="1">
        <text>a beta-lactam + H2O = a substituted beta-amino acid</text>
        <dbReference type="Rhea" id="RHEA:20401"/>
        <dbReference type="ChEBI" id="CHEBI:15377"/>
        <dbReference type="ChEBI" id="CHEBI:35627"/>
        <dbReference type="ChEBI" id="CHEBI:140347"/>
        <dbReference type="EC" id="3.5.2.6"/>
    </reaction>
</comment>
<dbReference type="GO" id="GO:0008800">
    <property type="term" value="F:beta-lactamase activity"/>
    <property type="evidence" value="ECO:0007669"/>
    <property type="project" value="UniProtKB-EC"/>
</dbReference>
<dbReference type="InterPro" id="IPR000871">
    <property type="entry name" value="Beta-lactam_class-A"/>
</dbReference>
<proteinExistence type="inferred from homology"/>
<evidence type="ECO:0000313" key="6">
    <source>
        <dbReference type="Proteomes" id="UP001257659"/>
    </source>
</evidence>